<evidence type="ECO:0000313" key="2">
    <source>
        <dbReference type="WBParaSite" id="PDA_v2.g8640.t1"/>
    </source>
</evidence>
<dbReference type="WBParaSite" id="PDA_v2.g8640.t1">
    <property type="protein sequence ID" value="PDA_v2.g8640.t1"/>
    <property type="gene ID" value="PDA_v2.g8640"/>
</dbReference>
<reference evidence="2" key="1">
    <citation type="submission" date="2022-11" db="UniProtKB">
        <authorList>
            <consortium name="WormBaseParasite"/>
        </authorList>
    </citation>
    <scope>IDENTIFICATION</scope>
</reference>
<sequence length="70" mass="8298">MAKKYKEHDGTLKDVFWPSTSCLRPRYASISYHEKQKIRCINEIESWFYMIVEWTCGGLPWGNLKVSKIV</sequence>
<dbReference type="Gene3D" id="1.10.510.10">
    <property type="entry name" value="Transferase(Phosphotransferase) domain 1"/>
    <property type="match status" value="1"/>
</dbReference>
<organism evidence="1 2">
    <name type="scientific">Panagrolaimus davidi</name>
    <dbReference type="NCBI Taxonomy" id="227884"/>
    <lineage>
        <taxon>Eukaryota</taxon>
        <taxon>Metazoa</taxon>
        <taxon>Ecdysozoa</taxon>
        <taxon>Nematoda</taxon>
        <taxon>Chromadorea</taxon>
        <taxon>Rhabditida</taxon>
        <taxon>Tylenchina</taxon>
        <taxon>Panagrolaimomorpha</taxon>
        <taxon>Panagrolaimoidea</taxon>
        <taxon>Panagrolaimidae</taxon>
        <taxon>Panagrolaimus</taxon>
    </lineage>
</organism>
<dbReference type="InterPro" id="IPR011009">
    <property type="entry name" value="Kinase-like_dom_sf"/>
</dbReference>
<proteinExistence type="predicted"/>
<dbReference type="AlphaFoldDB" id="A0A914QWK7"/>
<dbReference type="Proteomes" id="UP000887578">
    <property type="component" value="Unplaced"/>
</dbReference>
<dbReference type="SUPFAM" id="SSF56112">
    <property type="entry name" value="Protein kinase-like (PK-like)"/>
    <property type="match status" value="1"/>
</dbReference>
<protein>
    <submittedName>
        <fullName evidence="2">Protein kinase domain-containing protein</fullName>
    </submittedName>
</protein>
<keyword evidence="1" id="KW-1185">Reference proteome</keyword>
<accession>A0A914QWK7</accession>
<evidence type="ECO:0000313" key="1">
    <source>
        <dbReference type="Proteomes" id="UP000887578"/>
    </source>
</evidence>
<name>A0A914QWK7_9BILA</name>